<keyword evidence="3 4" id="KW-0408">Iron</keyword>
<evidence type="ECO:0000256" key="2">
    <source>
        <dbReference type="ARBA" id="ARBA00022723"/>
    </source>
</evidence>
<evidence type="ECO:0000256" key="3">
    <source>
        <dbReference type="ARBA" id="ARBA00023004"/>
    </source>
</evidence>
<reference evidence="7 8" key="1">
    <citation type="submission" date="2021-05" db="EMBL/GenBank/DDBJ databases">
        <title>Draft genomes of marine bacteria isolated from model chitin particles.</title>
        <authorList>
            <person name="Datta M.S."/>
            <person name="Schwartzman J.A."/>
            <person name="Cordero O."/>
        </authorList>
    </citation>
    <scope>NUCLEOTIDE SEQUENCE [LARGE SCALE GENOMIC DNA]</scope>
    <source>
        <strain evidence="7 8">4E07</strain>
    </source>
</reference>
<evidence type="ECO:0000256" key="1">
    <source>
        <dbReference type="ARBA" id="ARBA00022617"/>
    </source>
</evidence>
<name>A0ABS5WQ37_9RHOB</name>
<evidence type="ECO:0000259" key="6">
    <source>
        <dbReference type="PROSITE" id="PS51007"/>
    </source>
</evidence>
<dbReference type="RefSeq" id="WP_113823575.1">
    <property type="nucleotide sequence ID" value="NZ_JAHHDY010000010.1"/>
</dbReference>
<dbReference type="InterPro" id="IPR036909">
    <property type="entry name" value="Cyt_c-like_dom_sf"/>
</dbReference>
<proteinExistence type="predicted"/>
<feature type="transmembrane region" description="Helical" evidence="5">
    <location>
        <begin position="20"/>
        <end position="40"/>
    </location>
</feature>
<dbReference type="InterPro" id="IPR009056">
    <property type="entry name" value="Cyt_c-like_dom"/>
</dbReference>
<evidence type="ECO:0000313" key="8">
    <source>
        <dbReference type="Proteomes" id="UP000763802"/>
    </source>
</evidence>
<keyword evidence="5" id="KW-0472">Membrane</keyword>
<evidence type="ECO:0000313" key="7">
    <source>
        <dbReference type="EMBL" id="MBT3141247.1"/>
    </source>
</evidence>
<dbReference type="EMBL" id="JAHHDY010000010">
    <property type="protein sequence ID" value="MBT3141247.1"/>
    <property type="molecule type" value="Genomic_DNA"/>
</dbReference>
<gene>
    <name evidence="7" type="ORF">KL867_09300</name>
</gene>
<feature type="domain" description="Cytochrome c" evidence="6">
    <location>
        <begin position="39"/>
        <end position="148"/>
    </location>
</feature>
<dbReference type="Pfam" id="PF13442">
    <property type="entry name" value="Cytochrome_CBB3"/>
    <property type="match status" value="1"/>
</dbReference>
<dbReference type="Gene3D" id="1.10.760.10">
    <property type="entry name" value="Cytochrome c-like domain"/>
    <property type="match status" value="1"/>
</dbReference>
<keyword evidence="5" id="KW-1133">Transmembrane helix</keyword>
<organism evidence="7 8">
    <name type="scientific">Falsiruegeria litorea</name>
    <dbReference type="NCBI Taxonomy" id="1280831"/>
    <lineage>
        <taxon>Bacteria</taxon>
        <taxon>Pseudomonadati</taxon>
        <taxon>Pseudomonadota</taxon>
        <taxon>Alphaproteobacteria</taxon>
        <taxon>Rhodobacterales</taxon>
        <taxon>Roseobacteraceae</taxon>
        <taxon>Falsiruegeria</taxon>
    </lineage>
</organism>
<keyword evidence="5" id="KW-0812">Transmembrane</keyword>
<dbReference type="Proteomes" id="UP000763802">
    <property type="component" value="Unassembled WGS sequence"/>
</dbReference>
<comment type="caution">
    <text evidence="7">The sequence shown here is derived from an EMBL/GenBank/DDBJ whole genome shotgun (WGS) entry which is preliminary data.</text>
</comment>
<accession>A0ABS5WQ37</accession>
<dbReference type="SUPFAM" id="SSF46626">
    <property type="entry name" value="Cytochrome c"/>
    <property type="match status" value="1"/>
</dbReference>
<sequence>MYFEMGADGQAKVFSILKVLNFLSLTLATMIVLAACSVQAPQSGATLYRENCQVCHGRTGAGDGPNVGDLPIAPANLRLLAEANGGVFPTEQVMIEIYGYRGKDLDALMPEFGPVLDSPQVIWTAADGREIPTPSALITLAQYLETLQN</sequence>
<keyword evidence="1 4" id="KW-0349">Heme</keyword>
<protein>
    <submittedName>
        <fullName evidence="7">Cytochrome c</fullName>
    </submittedName>
</protein>
<evidence type="ECO:0000256" key="5">
    <source>
        <dbReference type="SAM" id="Phobius"/>
    </source>
</evidence>
<keyword evidence="2 4" id="KW-0479">Metal-binding</keyword>
<evidence type="ECO:0000256" key="4">
    <source>
        <dbReference type="PROSITE-ProRule" id="PRU00433"/>
    </source>
</evidence>
<dbReference type="PROSITE" id="PS51007">
    <property type="entry name" value="CYTC"/>
    <property type="match status" value="1"/>
</dbReference>
<keyword evidence="8" id="KW-1185">Reference proteome</keyword>